<proteinExistence type="predicted"/>
<reference evidence="2" key="1">
    <citation type="submission" date="2020-06" db="EMBL/GenBank/DDBJ databases">
        <title>WGS assembly of Ceratodon purpureus strain R40.</title>
        <authorList>
            <person name="Carey S.B."/>
            <person name="Jenkins J."/>
            <person name="Shu S."/>
            <person name="Lovell J.T."/>
            <person name="Sreedasyam A."/>
            <person name="Maumus F."/>
            <person name="Tiley G.P."/>
            <person name="Fernandez-Pozo N."/>
            <person name="Barry K."/>
            <person name="Chen C."/>
            <person name="Wang M."/>
            <person name="Lipzen A."/>
            <person name="Daum C."/>
            <person name="Saski C.A."/>
            <person name="Payton A.C."/>
            <person name="Mcbreen J.C."/>
            <person name="Conrad R.E."/>
            <person name="Kollar L.M."/>
            <person name="Olsson S."/>
            <person name="Huttunen S."/>
            <person name="Landis J.B."/>
            <person name="Wickett N.J."/>
            <person name="Johnson M.G."/>
            <person name="Rensing S.A."/>
            <person name="Grimwood J."/>
            <person name="Schmutz J."/>
            <person name="Mcdaniel S.F."/>
        </authorList>
    </citation>
    <scope>NUCLEOTIDE SEQUENCE</scope>
    <source>
        <strain evidence="2">R40</strain>
    </source>
</reference>
<feature type="compositionally biased region" description="Polar residues" evidence="1">
    <location>
        <begin position="111"/>
        <end position="122"/>
    </location>
</feature>
<feature type="region of interest" description="Disordered" evidence="1">
    <location>
        <begin position="1"/>
        <end position="90"/>
    </location>
</feature>
<dbReference type="EMBL" id="CM026422">
    <property type="protein sequence ID" value="KAG0585378.1"/>
    <property type="molecule type" value="Genomic_DNA"/>
</dbReference>
<gene>
    <name evidence="2" type="ORF">KC19_2G007300</name>
</gene>
<evidence type="ECO:0000256" key="1">
    <source>
        <dbReference type="SAM" id="MobiDB-lite"/>
    </source>
</evidence>
<organism evidence="2 3">
    <name type="scientific">Ceratodon purpureus</name>
    <name type="common">Fire moss</name>
    <name type="synonym">Dicranum purpureum</name>
    <dbReference type="NCBI Taxonomy" id="3225"/>
    <lineage>
        <taxon>Eukaryota</taxon>
        <taxon>Viridiplantae</taxon>
        <taxon>Streptophyta</taxon>
        <taxon>Embryophyta</taxon>
        <taxon>Bryophyta</taxon>
        <taxon>Bryophytina</taxon>
        <taxon>Bryopsida</taxon>
        <taxon>Dicranidae</taxon>
        <taxon>Pseudoditrichales</taxon>
        <taxon>Ditrichaceae</taxon>
        <taxon>Ceratodon</taxon>
    </lineage>
</organism>
<evidence type="ECO:0000313" key="2">
    <source>
        <dbReference type="EMBL" id="KAG0585378.1"/>
    </source>
</evidence>
<protein>
    <submittedName>
        <fullName evidence="2">Uncharacterized protein</fullName>
    </submittedName>
</protein>
<evidence type="ECO:0000313" key="3">
    <source>
        <dbReference type="Proteomes" id="UP000822688"/>
    </source>
</evidence>
<feature type="compositionally biased region" description="Polar residues" evidence="1">
    <location>
        <begin position="176"/>
        <end position="186"/>
    </location>
</feature>
<dbReference type="Proteomes" id="UP000822688">
    <property type="component" value="Chromosome 2"/>
</dbReference>
<feature type="compositionally biased region" description="Basic and acidic residues" evidence="1">
    <location>
        <begin position="14"/>
        <end position="23"/>
    </location>
</feature>
<name>A0A8T0IRU5_CERPU</name>
<comment type="caution">
    <text evidence="2">The sequence shown here is derived from an EMBL/GenBank/DDBJ whole genome shotgun (WGS) entry which is preliminary data.</text>
</comment>
<dbReference type="AlphaFoldDB" id="A0A8T0IRU5"/>
<keyword evidence="3" id="KW-1185">Reference proteome</keyword>
<sequence>MASPNPSRMPRWATEGKDKDGKRGRGRVGGGRGVRNNCRTMDGLRGGEREQERECWRQPATNARTEGAAVGRGTAHAHTHSAQYKAGTEENRVHSQLHTHLTSLTSTSTSGTPARVSTTTSKAPLRRASPRLEPGAWSLEPRHCPKVAAPQPDKLPREESAPTLVENMPSSGVPKCSSSLRTYSPL</sequence>
<feature type="compositionally biased region" description="Basic and acidic residues" evidence="1">
    <location>
        <begin position="45"/>
        <end position="56"/>
    </location>
</feature>
<accession>A0A8T0IRU5</accession>
<feature type="region of interest" description="Disordered" evidence="1">
    <location>
        <begin position="103"/>
        <end position="186"/>
    </location>
</feature>